<evidence type="ECO:0008006" key="4">
    <source>
        <dbReference type="Google" id="ProtNLM"/>
    </source>
</evidence>
<dbReference type="VEuPathDB" id="FungiDB:PYU1_G014731"/>
<name>K3XC13_GLOUD</name>
<feature type="chain" id="PRO_5003868807" description="Secreted protein" evidence="1">
    <location>
        <begin position="22"/>
        <end position="81"/>
    </location>
</feature>
<evidence type="ECO:0000256" key="1">
    <source>
        <dbReference type="SAM" id="SignalP"/>
    </source>
</evidence>
<protein>
    <recommendedName>
        <fullName evidence="4">Secreted protein</fullName>
    </recommendedName>
</protein>
<keyword evidence="3" id="KW-1185">Reference proteome</keyword>
<feature type="signal peptide" evidence="1">
    <location>
        <begin position="1"/>
        <end position="21"/>
    </location>
</feature>
<reference evidence="2" key="3">
    <citation type="submission" date="2015-02" db="UniProtKB">
        <authorList>
            <consortium name="EnsemblProtists"/>
        </authorList>
    </citation>
    <scope>IDENTIFICATION</scope>
    <source>
        <strain evidence="2">DAOM BR144</strain>
    </source>
</reference>
<dbReference type="HOGENOM" id="CLU_184812_0_0_1"/>
<reference evidence="3" key="1">
    <citation type="journal article" date="2010" name="Genome Biol.">
        <title>Genome sequence of the necrotrophic plant pathogen Pythium ultimum reveals original pathogenicity mechanisms and effector repertoire.</title>
        <authorList>
            <person name="Levesque C.A."/>
            <person name="Brouwer H."/>
            <person name="Cano L."/>
            <person name="Hamilton J.P."/>
            <person name="Holt C."/>
            <person name="Huitema E."/>
            <person name="Raffaele S."/>
            <person name="Robideau G.P."/>
            <person name="Thines M."/>
            <person name="Win J."/>
            <person name="Zerillo M.M."/>
            <person name="Beakes G.W."/>
            <person name="Boore J.L."/>
            <person name="Busam D."/>
            <person name="Dumas B."/>
            <person name="Ferriera S."/>
            <person name="Fuerstenberg S.I."/>
            <person name="Gachon C.M."/>
            <person name="Gaulin E."/>
            <person name="Govers F."/>
            <person name="Grenville-Briggs L."/>
            <person name="Horner N."/>
            <person name="Hostetler J."/>
            <person name="Jiang R.H."/>
            <person name="Johnson J."/>
            <person name="Krajaejun T."/>
            <person name="Lin H."/>
            <person name="Meijer H.J."/>
            <person name="Moore B."/>
            <person name="Morris P."/>
            <person name="Phuntmart V."/>
            <person name="Puiu D."/>
            <person name="Shetty J."/>
            <person name="Stajich J.E."/>
            <person name="Tripathy S."/>
            <person name="Wawra S."/>
            <person name="van West P."/>
            <person name="Whitty B.R."/>
            <person name="Coutinho P.M."/>
            <person name="Henrissat B."/>
            <person name="Martin F."/>
            <person name="Thomas P.D."/>
            <person name="Tyler B.M."/>
            <person name="De Vries R.P."/>
            <person name="Kamoun S."/>
            <person name="Yandell M."/>
            <person name="Tisserat N."/>
            <person name="Buell C.R."/>
        </authorList>
    </citation>
    <scope>NUCLEOTIDE SEQUENCE</scope>
    <source>
        <strain evidence="3">DAOM:BR144</strain>
    </source>
</reference>
<sequence>MCDDLTSCLCGTLCCMCCVSAADSDNRSRHRREYHGRHAPVYVQPVVVTAVPMNGKAHHDHQRHANGYYYVQHTHHGKHHR</sequence>
<reference evidence="3" key="2">
    <citation type="submission" date="2010-04" db="EMBL/GenBank/DDBJ databases">
        <authorList>
            <person name="Buell R."/>
            <person name="Hamilton J."/>
            <person name="Hostetler J."/>
        </authorList>
    </citation>
    <scope>NUCLEOTIDE SEQUENCE [LARGE SCALE GENOMIC DNA]</scope>
    <source>
        <strain evidence="3">DAOM:BR144</strain>
    </source>
</reference>
<dbReference type="AlphaFoldDB" id="K3XC13"/>
<dbReference type="InParanoid" id="K3XC13"/>
<organism evidence="2 3">
    <name type="scientific">Globisporangium ultimum (strain ATCC 200006 / CBS 805.95 / DAOM BR144)</name>
    <name type="common">Pythium ultimum</name>
    <dbReference type="NCBI Taxonomy" id="431595"/>
    <lineage>
        <taxon>Eukaryota</taxon>
        <taxon>Sar</taxon>
        <taxon>Stramenopiles</taxon>
        <taxon>Oomycota</taxon>
        <taxon>Peronosporomycetes</taxon>
        <taxon>Pythiales</taxon>
        <taxon>Pythiaceae</taxon>
        <taxon>Globisporangium</taxon>
    </lineage>
</organism>
<evidence type="ECO:0000313" key="2">
    <source>
        <dbReference type="EnsemblProtists" id="PYU1_T014762"/>
    </source>
</evidence>
<dbReference type="Proteomes" id="UP000019132">
    <property type="component" value="Unassembled WGS sequence"/>
</dbReference>
<dbReference type="EnsemblProtists" id="PYU1_T014762">
    <property type="protein sequence ID" value="PYU1_T014762"/>
    <property type="gene ID" value="PYU1_G014731"/>
</dbReference>
<evidence type="ECO:0000313" key="3">
    <source>
        <dbReference type="Proteomes" id="UP000019132"/>
    </source>
</evidence>
<dbReference type="OMA" id="PICIPCD"/>
<keyword evidence="1" id="KW-0732">Signal</keyword>
<dbReference type="EMBL" id="ADOS01001599">
    <property type="status" value="NOT_ANNOTATED_CDS"/>
    <property type="molecule type" value="Genomic_DNA"/>
</dbReference>
<accession>K3XC13</accession>
<proteinExistence type="predicted"/>